<dbReference type="SUPFAM" id="SSF47384">
    <property type="entry name" value="Homodimeric domain of signal transducing histidine kinase"/>
    <property type="match status" value="1"/>
</dbReference>
<dbReference type="Pfam" id="PF00512">
    <property type="entry name" value="HisKA"/>
    <property type="match status" value="1"/>
</dbReference>
<dbReference type="EMBL" id="AP024355">
    <property type="protein sequence ID" value="BCR03810.1"/>
    <property type="molecule type" value="Genomic_DNA"/>
</dbReference>
<gene>
    <name evidence="17" type="ORF">DESUT3_08790</name>
</gene>
<evidence type="ECO:0000256" key="1">
    <source>
        <dbReference type="ARBA" id="ARBA00000085"/>
    </source>
</evidence>
<dbReference type="InterPro" id="IPR005467">
    <property type="entry name" value="His_kinase_dom"/>
</dbReference>
<evidence type="ECO:0000256" key="8">
    <source>
        <dbReference type="ARBA" id="ARBA00022777"/>
    </source>
</evidence>
<dbReference type="SMART" id="SM00091">
    <property type="entry name" value="PAS"/>
    <property type="match status" value="2"/>
</dbReference>
<keyword evidence="4" id="KW-0597">Phosphoprotein</keyword>
<dbReference type="PROSITE" id="PS50112">
    <property type="entry name" value="PAS"/>
    <property type="match status" value="2"/>
</dbReference>
<evidence type="ECO:0000256" key="9">
    <source>
        <dbReference type="ARBA" id="ARBA00022840"/>
    </source>
</evidence>
<evidence type="ECO:0000256" key="10">
    <source>
        <dbReference type="ARBA" id="ARBA00022989"/>
    </source>
</evidence>
<reference evidence="17 18" key="1">
    <citation type="journal article" date="2016" name="C (Basel)">
        <title>Selective Growth of and Electricity Production by Marine Exoelectrogenic Bacteria in Self-Aggregated Hydrogel of Microbially Reduced Graphene Oxide.</title>
        <authorList>
            <person name="Yoshida N."/>
            <person name="Goto Y."/>
            <person name="Miyata Y."/>
        </authorList>
    </citation>
    <scope>NUCLEOTIDE SEQUENCE [LARGE SCALE GENOMIC DNA]</scope>
    <source>
        <strain evidence="17 18">NIT-T3</strain>
    </source>
</reference>
<dbReference type="Gene3D" id="3.30.565.10">
    <property type="entry name" value="Histidine kinase-like ATPase, C-terminal domain"/>
    <property type="match status" value="1"/>
</dbReference>
<keyword evidence="13" id="KW-0175">Coiled coil</keyword>
<proteinExistence type="predicted"/>
<sequence length="479" mass="53616">MKYQMPNDQYPLAELEQMLQASENRFCSIIDKSADAILIIDEQGLIRFANPACWTLFGRPPQELLGEAFGYPISGGEAIEIEVIGKNQPPGIVEMMVVETEWEGEKALLATLRDITRRKNLERELKEALEESEQARNRIDTILRSVAEGLIVTDDANRVLLMNQAAELMLGVACREVKNSPIEDLFQDQEVKIKFLVHLGKRPGRRFDFRLPGRDPKHPVYIQAKASPISDREGQKLGLITILQDVTQEREIEHMKSEFVSLAAHELGSPLTSIVGFSEVLLAKPDISPKEQRRYIEIIRDQGFAMGEIIGSFLDISRIEAGQPLPLSKGLYTPSDLMKKAEPFLRLHQGNYQFEVDLVASDTYLIVDRKRMRQVLVNLLSNAVKYSDPGTTIRIVGRPEGSGYRIEVRDQGIGMSEEQREKIFDKFYRADTSDTAVSGMGLGMSIVKYIVEAHGGSLGVESALGRGTTVWFAVPGAPR</sequence>
<dbReference type="CDD" id="cd00130">
    <property type="entry name" value="PAS"/>
    <property type="match status" value="2"/>
</dbReference>
<organism evidence="17 18">
    <name type="scientific">Desulfuromonas versatilis</name>
    <dbReference type="NCBI Taxonomy" id="2802975"/>
    <lineage>
        <taxon>Bacteria</taxon>
        <taxon>Pseudomonadati</taxon>
        <taxon>Thermodesulfobacteriota</taxon>
        <taxon>Desulfuromonadia</taxon>
        <taxon>Desulfuromonadales</taxon>
        <taxon>Desulfuromonadaceae</taxon>
        <taxon>Desulfuromonas</taxon>
    </lineage>
</organism>
<dbReference type="EC" id="2.7.13.3" evidence="3"/>
<dbReference type="Gene3D" id="1.10.287.130">
    <property type="match status" value="1"/>
</dbReference>
<evidence type="ECO:0000256" key="13">
    <source>
        <dbReference type="SAM" id="Coils"/>
    </source>
</evidence>
<keyword evidence="6" id="KW-0812">Transmembrane</keyword>
<dbReference type="InterPro" id="IPR000700">
    <property type="entry name" value="PAS-assoc_C"/>
</dbReference>
<dbReference type="InterPro" id="IPR036097">
    <property type="entry name" value="HisK_dim/P_sf"/>
</dbReference>
<keyword evidence="8" id="KW-0418">Kinase</keyword>
<feature type="domain" description="Histidine kinase" evidence="14">
    <location>
        <begin position="262"/>
        <end position="478"/>
    </location>
</feature>
<evidence type="ECO:0000256" key="4">
    <source>
        <dbReference type="ARBA" id="ARBA00022553"/>
    </source>
</evidence>
<keyword evidence="11" id="KW-0902">Two-component regulatory system</keyword>
<comment type="subcellular location">
    <subcellularLocation>
        <location evidence="2">Membrane</location>
        <topology evidence="2">Multi-pass membrane protein</topology>
    </subcellularLocation>
</comment>
<dbReference type="InterPro" id="IPR001610">
    <property type="entry name" value="PAC"/>
</dbReference>
<feature type="domain" description="PAC" evidence="16">
    <location>
        <begin position="205"/>
        <end position="258"/>
    </location>
</feature>
<evidence type="ECO:0000259" key="15">
    <source>
        <dbReference type="PROSITE" id="PS50112"/>
    </source>
</evidence>
<dbReference type="CDD" id="cd00075">
    <property type="entry name" value="HATPase"/>
    <property type="match status" value="1"/>
</dbReference>
<protein>
    <recommendedName>
        <fullName evidence="3">histidine kinase</fullName>
        <ecNumber evidence="3">2.7.13.3</ecNumber>
    </recommendedName>
</protein>
<dbReference type="Proteomes" id="UP001319827">
    <property type="component" value="Chromosome"/>
</dbReference>
<dbReference type="SMART" id="SM00387">
    <property type="entry name" value="HATPase_c"/>
    <property type="match status" value="1"/>
</dbReference>
<keyword evidence="18" id="KW-1185">Reference proteome</keyword>
<dbReference type="PROSITE" id="PS50109">
    <property type="entry name" value="HIS_KIN"/>
    <property type="match status" value="1"/>
</dbReference>
<dbReference type="InterPro" id="IPR000014">
    <property type="entry name" value="PAS"/>
</dbReference>
<dbReference type="Pfam" id="PF02518">
    <property type="entry name" value="HATPase_c"/>
    <property type="match status" value="1"/>
</dbReference>
<keyword evidence="10" id="KW-1133">Transmembrane helix</keyword>
<evidence type="ECO:0000256" key="3">
    <source>
        <dbReference type="ARBA" id="ARBA00012438"/>
    </source>
</evidence>
<dbReference type="SMART" id="SM00086">
    <property type="entry name" value="PAC"/>
    <property type="match status" value="2"/>
</dbReference>
<dbReference type="PANTHER" id="PTHR42878:SF7">
    <property type="entry name" value="SENSOR HISTIDINE KINASE GLRK"/>
    <property type="match status" value="1"/>
</dbReference>
<evidence type="ECO:0000259" key="14">
    <source>
        <dbReference type="PROSITE" id="PS50109"/>
    </source>
</evidence>
<evidence type="ECO:0000256" key="7">
    <source>
        <dbReference type="ARBA" id="ARBA00022741"/>
    </source>
</evidence>
<keyword evidence="5" id="KW-0808">Transferase</keyword>
<dbReference type="PANTHER" id="PTHR42878">
    <property type="entry name" value="TWO-COMPONENT HISTIDINE KINASE"/>
    <property type="match status" value="1"/>
</dbReference>
<dbReference type="PROSITE" id="PS50113">
    <property type="entry name" value="PAC"/>
    <property type="match status" value="1"/>
</dbReference>
<feature type="domain" description="PAS" evidence="15">
    <location>
        <begin position="135"/>
        <end position="177"/>
    </location>
</feature>
<dbReference type="InterPro" id="IPR004358">
    <property type="entry name" value="Sig_transdc_His_kin-like_C"/>
</dbReference>
<dbReference type="NCBIfam" id="TIGR00229">
    <property type="entry name" value="sensory_box"/>
    <property type="match status" value="2"/>
</dbReference>
<evidence type="ECO:0000256" key="2">
    <source>
        <dbReference type="ARBA" id="ARBA00004141"/>
    </source>
</evidence>
<name>A0ABM8HQ25_9BACT</name>
<dbReference type="PRINTS" id="PR00344">
    <property type="entry name" value="BCTRLSENSOR"/>
</dbReference>
<dbReference type="InterPro" id="IPR035965">
    <property type="entry name" value="PAS-like_dom_sf"/>
</dbReference>
<dbReference type="InterPro" id="IPR003661">
    <property type="entry name" value="HisK_dim/P_dom"/>
</dbReference>
<dbReference type="Gene3D" id="3.30.450.20">
    <property type="entry name" value="PAS domain"/>
    <property type="match status" value="2"/>
</dbReference>
<keyword evidence="7" id="KW-0547">Nucleotide-binding</keyword>
<dbReference type="RefSeq" id="WP_221251253.1">
    <property type="nucleotide sequence ID" value="NZ_AP024355.1"/>
</dbReference>
<evidence type="ECO:0000313" key="18">
    <source>
        <dbReference type="Proteomes" id="UP001319827"/>
    </source>
</evidence>
<evidence type="ECO:0000256" key="11">
    <source>
        <dbReference type="ARBA" id="ARBA00023012"/>
    </source>
</evidence>
<reference evidence="17 18" key="2">
    <citation type="journal article" date="2021" name="Int. J. Syst. Evol. Microbiol.">
        <title>Isolation and Polyphasic Characterization of Desulfuromonas versatilis sp. Nov., an Electrogenic Bacteria Capable of Versatile Metabolism Isolated from a Graphene Oxide-Reducing Enrichment Culture.</title>
        <authorList>
            <person name="Xie L."/>
            <person name="Yoshida N."/>
            <person name="Ishii S."/>
            <person name="Meng L."/>
        </authorList>
    </citation>
    <scope>NUCLEOTIDE SEQUENCE [LARGE SCALE GENOMIC DNA]</scope>
    <source>
        <strain evidence="17 18">NIT-T3</strain>
    </source>
</reference>
<dbReference type="InterPro" id="IPR013767">
    <property type="entry name" value="PAS_fold"/>
</dbReference>
<dbReference type="InterPro" id="IPR003594">
    <property type="entry name" value="HATPase_dom"/>
</dbReference>
<dbReference type="CDD" id="cd00082">
    <property type="entry name" value="HisKA"/>
    <property type="match status" value="1"/>
</dbReference>
<dbReference type="Pfam" id="PF00989">
    <property type="entry name" value="PAS"/>
    <property type="match status" value="1"/>
</dbReference>
<evidence type="ECO:0000313" key="17">
    <source>
        <dbReference type="EMBL" id="BCR03810.1"/>
    </source>
</evidence>
<dbReference type="InterPro" id="IPR036890">
    <property type="entry name" value="HATPase_C_sf"/>
</dbReference>
<dbReference type="InterPro" id="IPR050351">
    <property type="entry name" value="BphY/WalK/GraS-like"/>
</dbReference>
<keyword evidence="12" id="KW-0472">Membrane</keyword>
<dbReference type="SUPFAM" id="SSF55874">
    <property type="entry name" value="ATPase domain of HSP90 chaperone/DNA topoisomerase II/histidine kinase"/>
    <property type="match status" value="1"/>
</dbReference>
<evidence type="ECO:0000259" key="16">
    <source>
        <dbReference type="PROSITE" id="PS50113"/>
    </source>
</evidence>
<dbReference type="SUPFAM" id="SSF55785">
    <property type="entry name" value="PYP-like sensor domain (PAS domain)"/>
    <property type="match status" value="2"/>
</dbReference>
<comment type="catalytic activity">
    <reaction evidence="1">
        <text>ATP + protein L-histidine = ADP + protein N-phospho-L-histidine.</text>
        <dbReference type="EC" id="2.7.13.3"/>
    </reaction>
</comment>
<evidence type="ECO:0000256" key="12">
    <source>
        <dbReference type="ARBA" id="ARBA00023136"/>
    </source>
</evidence>
<dbReference type="SMART" id="SM00388">
    <property type="entry name" value="HisKA"/>
    <property type="match status" value="1"/>
</dbReference>
<feature type="domain" description="PAS" evidence="15">
    <location>
        <begin position="22"/>
        <end position="67"/>
    </location>
</feature>
<accession>A0ABM8HQ25</accession>
<dbReference type="Pfam" id="PF13188">
    <property type="entry name" value="PAS_8"/>
    <property type="match status" value="1"/>
</dbReference>
<evidence type="ECO:0000256" key="5">
    <source>
        <dbReference type="ARBA" id="ARBA00022679"/>
    </source>
</evidence>
<evidence type="ECO:0000256" key="6">
    <source>
        <dbReference type="ARBA" id="ARBA00022692"/>
    </source>
</evidence>
<feature type="coiled-coil region" evidence="13">
    <location>
        <begin position="112"/>
        <end position="145"/>
    </location>
</feature>
<keyword evidence="9" id="KW-0067">ATP-binding</keyword>